<feature type="transmembrane region" description="Helical" evidence="1">
    <location>
        <begin position="386"/>
        <end position="407"/>
    </location>
</feature>
<keyword evidence="1" id="KW-1133">Transmembrane helix</keyword>
<sequence length="548" mass="62178">MRQEVKFKNIKSHQDHQSFLSLSTLQISPVTKGLKLISKNTPFTSCSHMPLLCFSIRKLFSSTLINLQIQHNQILIFDLKTQINSFYSLLNFPNSSFFLFFSIFPFPHSQSSFINYSALRIHQVNYLPGEIQPIIQEHYNSTNHVLSVYFFSFPSLLLMSSLSLSFMSSCVELLVVLFYSLFFLSFLISLFSIDMQHALAKLPSQLHLFAYVDVLAQIVHQGKTLSTSLSSAIPYLLDIFGLKHVACWLHVTHIYAAKINMHISFRTQKYLFHKSRGAAGQTSFLPLGDSPPNTSWYAGLHAAVSEFLPAHAAHLFRFLRSRLEHFDSNTPYSACSQSILASHLRSQSAASQQTCGDPSLSSLLLSLFSLLILFLWCLLLRVFGGLCCLFCISVFSCFLSFLFVSYLTEILSLVLPEKFLCRPIDLSCQKKKATCMHCLVRYKGAPLYLARQCVPISFTLGLVIGITFLPTICTFSQCPLSSTARHKLSHLTQPSWAKWMIRARDPENWMRRSVSAARRVPGSHVLFCMWLWNVLAHVDTPNNDIMLC</sequence>
<dbReference type="Proteomes" id="UP000037035">
    <property type="component" value="Unassembled WGS sequence"/>
</dbReference>
<dbReference type="VEuPathDB" id="FungiDB:VP01_1836g3"/>
<feature type="transmembrane region" description="Helical" evidence="1">
    <location>
        <begin position="173"/>
        <end position="193"/>
    </location>
</feature>
<feature type="transmembrane region" description="Helical" evidence="1">
    <location>
        <begin position="360"/>
        <end position="379"/>
    </location>
</feature>
<feature type="transmembrane region" description="Helical" evidence="1">
    <location>
        <begin position="146"/>
        <end position="166"/>
    </location>
</feature>
<keyword evidence="1" id="KW-0812">Transmembrane</keyword>
<dbReference type="AlphaFoldDB" id="A0A0L6VEC7"/>
<name>A0A0L6VEC7_9BASI</name>
<evidence type="ECO:0000313" key="3">
    <source>
        <dbReference type="Proteomes" id="UP000037035"/>
    </source>
</evidence>
<keyword evidence="3" id="KW-1185">Reference proteome</keyword>
<dbReference type="EMBL" id="LAVV01006655">
    <property type="protein sequence ID" value="KNZ58902.1"/>
    <property type="molecule type" value="Genomic_DNA"/>
</dbReference>
<proteinExistence type="predicted"/>
<protein>
    <submittedName>
        <fullName evidence="2">Uncharacterized protein</fullName>
    </submittedName>
</protein>
<reference evidence="2 3" key="1">
    <citation type="submission" date="2015-08" db="EMBL/GenBank/DDBJ databases">
        <title>Next Generation Sequencing and Analysis of the Genome of Puccinia sorghi L Schw, the Causal Agent of Maize Common Rust.</title>
        <authorList>
            <person name="Rochi L."/>
            <person name="Burguener G."/>
            <person name="Darino M."/>
            <person name="Turjanski A."/>
            <person name="Kreff E."/>
            <person name="Dieguez M.J."/>
            <person name="Sacco F."/>
        </authorList>
    </citation>
    <scope>NUCLEOTIDE SEQUENCE [LARGE SCALE GENOMIC DNA]</scope>
    <source>
        <strain evidence="2 3">RO10H11247</strain>
    </source>
</reference>
<gene>
    <name evidence="2" type="ORF">VP01_1836g3</name>
</gene>
<feature type="transmembrane region" description="Helical" evidence="1">
    <location>
        <begin position="86"/>
        <end position="106"/>
    </location>
</feature>
<evidence type="ECO:0000256" key="1">
    <source>
        <dbReference type="SAM" id="Phobius"/>
    </source>
</evidence>
<feature type="transmembrane region" description="Helical" evidence="1">
    <location>
        <begin position="456"/>
        <end position="475"/>
    </location>
</feature>
<organism evidence="2 3">
    <name type="scientific">Puccinia sorghi</name>
    <dbReference type="NCBI Taxonomy" id="27349"/>
    <lineage>
        <taxon>Eukaryota</taxon>
        <taxon>Fungi</taxon>
        <taxon>Dikarya</taxon>
        <taxon>Basidiomycota</taxon>
        <taxon>Pucciniomycotina</taxon>
        <taxon>Pucciniomycetes</taxon>
        <taxon>Pucciniales</taxon>
        <taxon>Pucciniaceae</taxon>
        <taxon>Puccinia</taxon>
    </lineage>
</organism>
<keyword evidence="1" id="KW-0472">Membrane</keyword>
<comment type="caution">
    <text evidence="2">The sequence shown here is derived from an EMBL/GenBank/DDBJ whole genome shotgun (WGS) entry which is preliminary data.</text>
</comment>
<accession>A0A0L6VEC7</accession>
<evidence type="ECO:0000313" key="2">
    <source>
        <dbReference type="EMBL" id="KNZ58902.1"/>
    </source>
</evidence>